<keyword evidence="1" id="KW-1133">Transmembrane helix</keyword>
<protein>
    <submittedName>
        <fullName evidence="2">Uncharacterized protein</fullName>
    </submittedName>
</protein>
<gene>
    <name evidence="2" type="ORF">F8M41_007942</name>
</gene>
<evidence type="ECO:0000256" key="1">
    <source>
        <dbReference type="SAM" id="Phobius"/>
    </source>
</evidence>
<organism evidence="2 3">
    <name type="scientific">Gigaspora margarita</name>
    <dbReference type="NCBI Taxonomy" id="4874"/>
    <lineage>
        <taxon>Eukaryota</taxon>
        <taxon>Fungi</taxon>
        <taxon>Fungi incertae sedis</taxon>
        <taxon>Mucoromycota</taxon>
        <taxon>Glomeromycotina</taxon>
        <taxon>Glomeromycetes</taxon>
        <taxon>Diversisporales</taxon>
        <taxon>Gigasporaceae</taxon>
        <taxon>Gigaspora</taxon>
    </lineage>
</organism>
<feature type="transmembrane region" description="Helical" evidence="1">
    <location>
        <begin position="43"/>
        <end position="66"/>
    </location>
</feature>
<accession>A0A8H3X475</accession>
<comment type="caution">
    <text evidence="2">The sequence shown here is derived from an EMBL/GenBank/DDBJ whole genome shotgun (WGS) entry which is preliminary data.</text>
</comment>
<evidence type="ECO:0000313" key="3">
    <source>
        <dbReference type="Proteomes" id="UP000439903"/>
    </source>
</evidence>
<dbReference type="AlphaFoldDB" id="A0A8H3X475"/>
<dbReference type="Proteomes" id="UP000439903">
    <property type="component" value="Unassembled WGS sequence"/>
</dbReference>
<reference evidence="2 3" key="1">
    <citation type="journal article" date="2019" name="Environ. Microbiol.">
        <title>At the nexus of three kingdoms: the genome of the mycorrhizal fungus Gigaspora margarita provides insights into plant, endobacterial and fungal interactions.</title>
        <authorList>
            <person name="Venice F."/>
            <person name="Ghignone S."/>
            <person name="Salvioli di Fossalunga A."/>
            <person name="Amselem J."/>
            <person name="Novero M."/>
            <person name="Xianan X."/>
            <person name="Sedzielewska Toro K."/>
            <person name="Morin E."/>
            <person name="Lipzen A."/>
            <person name="Grigoriev I.V."/>
            <person name="Henrissat B."/>
            <person name="Martin F.M."/>
            <person name="Bonfante P."/>
        </authorList>
    </citation>
    <scope>NUCLEOTIDE SEQUENCE [LARGE SCALE GENOMIC DNA]</scope>
    <source>
        <strain evidence="2 3">BEG34</strain>
    </source>
</reference>
<keyword evidence="3" id="KW-1185">Reference proteome</keyword>
<name>A0A8H3X475_GIGMA</name>
<dbReference type="OrthoDB" id="10587912at2759"/>
<sequence length="72" mass="8057">MACLHSCWVASFLVCLFMDGFAHVLVGWSYAFLSMWFTFSQSGLFAFLCVSLWGGLVFILVGWSCIRPHGVV</sequence>
<proteinExistence type="predicted"/>
<keyword evidence="1" id="KW-0812">Transmembrane</keyword>
<keyword evidence="1" id="KW-0472">Membrane</keyword>
<feature type="transmembrane region" description="Helical" evidence="1">
    <location>
        <begin position="7"/>
        <end position="31"/>
    </location>
</feature>
<evidence type="ECO:0000313" key="2">
    <source>
        <dbReference type="EMBL" id="KAF0412371.1"/>
    </source>
</evidence>
<dbReference type="EMBL" id="WTPW01001815">
    <property type="protein sequence ID" value="KAF0412371.1"/>
    <property type="molecule type" value="Genomic_DNA"/>
</dbReference>